<reference evidence="2" key="1">
    <citation type="submission" date="2022-10" db="EMBL/GenBank/DDBJ databases">
        <title>Puccinia triticina Genome sequencing and assembly.</title>
        <authorList>
            <person name="Li C."/>
        </authorList>
    </citation>
    <scope>NUCLEOTIDE SEQUENCE</scope>
    <source>
        <strain evidence="2">Pt15</strain>
    </source>
</reference>
<gene>
    <name evidence="2" type="ORF">PtA15_4A605</name>
</gene>
<accession>A0ABY7CGC5</accession>
<keyword evidence="3" id="KW-1185">Reference proteome</keyword>
<protein>
    <submittedName>
        <fullName evidence="2">Uncharacterized protein</fullName>
    </submittedName>
</protein>
<feature type="region of interest" description="Disordered" evidence="1">
    <location>
        <begin position="1"/>
        <end position="57"/>
    </location>
</feature>
<feature type="region of interest" description="Disordered" evidence="1">
    <location>
        <begin position="77"/>
        <end position="97"/>
    </location>
</feature>
<sequence>MDLANTSLTTITTTRTASTSTCQATANPVDHPPAKRTKVTPTDPAEPKPKQGRGRPSKDALLVAALAIQLLSSSAPAIRTPSLSPPRPPPTTPLTAGEASEAFGFIQMLHLHRSFMDAAPEVQIDGFILGHLELSNLFSRHAGHFASTHIAQMGSDQLLENMMAMRRTSTDPDSPTLGTLFLALQDSSSFGDCMAEIEQL</sequence>
<dbReference type="EMBL" id="CP110424">
    <property type="protein sequence ID" value="WAQ84154.1"/>
    <property type="molecule type" value="Genomic_DNA"/>
</dbReference>
<evidence type="ECO:0000313" key="3">
    <source>
        <dbReference type="Proteomes" id="UP001164743"/>
    </source>
</evidence>
<organism evidence="2 3">
    <name type="scientific">Puccinia triticina</name>
    <dbReference type="NCBI Taxonomy" id="208348"/>
    <lineage>
        <taxon>Eukaryota</taxon>
        <taxon>Fungi</taxon>
        <taxon>Dikarya</taxon>
        <taxon>Basidiomycota</taxon>
        <taxon>Pucciniomycotina</taxon>
        <taxon>Pucciniomycetes</taxon>
        <taxon>Pucciniales</taxon>
        <taxon>Pucciniaceae</taxon>
        <taxon>Puccinia</taxon>
    </lineage>
</organism>
<name>A0ABY7CGC5_9BASI</name>
<feature type="compositionally biased region" description="Low complexity" evidence="1">
    <location>
        <begin position="1"/>
        <end position="26"/>
    </location>
</feature>
<feature type="compositionally biased region" description="Pro residues" evidence="1">
    <location>
        <begin position="83"/>
        <end position="92"/>
    </location>
</feature>
<dbReference type="Proteomes" id="UP001164743">
    <property type="component" value="Chromosome 4A"/>
</dbReference>
<evidence type="ECO:0000256" key="1">
    <source>
        <dbReference type="SAM" id="MobiDB-lite"/>
    </source>
</evidence>
<dbReference type="GeneID" id="77809402"/>
<evidence type="ECO:0000313" key="2">
    <source>
        <dbReference type="EMBL" id="WAQ84154.1"/>
    </source>
</evidence>
<proteinExistence type="predicted"/>
<dbReference type="RefSeq" id="XP_053019709.1">
    <property type="nucleotide sequence ID" value="XM_053168507.1"/>
</dbReference>